<feature type="compositionally biased region" description="Polar residues" evidence="1">
    <location>
        <begin position="107"/>
        <end position="131"/>
    </location>
</feature>
<feature type="compositionally biased region" description="Acidic residues" evidence="1">
    <location>
        <begin position="168"/>
        <end position="181"/>
    </location>
</feature>
<sequence>MPAPVLRSTSAPPKFPAMSTFQEIRTTMRIENLLNPVEDDAYRYRPDLAAQDTALKVRNEAALTLLGLASSPPDIAAIAPPPKVVVAPTPPSLGMPAMRSSPPHSAWPSSTGAEAGDSSSEFAPSQSTTSGDMPLSEAHTDNLTVPNAESPTPHTSHNDDDLFLTASDDIDDVDNADDDDGNNLKEGDPANREFSCWVMGDKCNTGQYTLNLSRKMVSDYFGRNKTGTKKVDSGRWIRACRKHYQRKSYQDQWRWHKGNVIIQQLRMIAQQQRQRQRPARFKVSLKSSEARRLSLYKDKLVNERRLFDRTAPEVIRVDDADGAEAGQAPLAVLQDIVDFVRAHGGDDGATGGCLDADACEELVERAVGWVKAGRCRRLPLFEMMPVFAEEKKEKREEGRKLAAGEKKAAKTPSPNKGGGAAAAGKKRKRGGGSGGSGAAKRVKA</sequence>
<dbReference type="AlphaFoldDB" id="A0A0G2EI03"/>
<feature type="compositionally biased region" description="Polar residues" evidence="1">
    <location>
        <begin position="141"/>
        <end position="155"/>
    </location>
</feature>
<feature type="region of interest" description="Disordered" evidence="1">
    <location>
        <begin position="95"/>
        <end position="190"/>
    </location>
</feature>
<evidence type="ECO:0000256" key="1">
    <source>
        <dbReference type="SAM" id="MobiDB-lite"/>
    </source>
</evidence>
<accession>A0A0G2EI03</accession>
<name>A0A0G2EI03_9PEZI</name>
<comment type="caution">
    <text evidence="2">The sequence shown here is derived from an EMBL/GenBank/DDBJ whole genome shotgun (WGS) entry which is preliminary data.</text>
</comment>
<reference evidence="2 3" key="1">
    <citation type="submission" date="2015-03" db="EMBL/GenBank/DDBJ databases">
        <authorList>
            <person name="Morales-Cruz A."/>
            <person name="Amrine K.C."/>
            <person name="Cantu D."/>
        </authorList>
    </citation>
    <scope>NUCLEOTIDE SEQUENCE [LARGE SCALE GENOMIC DNA]</scope>
    <source>
        <strain evidence="2">DS831</strain>
    </source>
</reference>
<evidence type="ECO:0000313" key="2">
    <source>
        <dbReference type="EMBL" id="KKY22029.1"/>
    </source>
</evidence>
<feature type="region of interest" description="Disordered" evidence="1">
    <location>
        <begin position="391"/>
        <end position="444"/>
    </location>
</feature>
<evidence type="ECO:0000313" key="3">
    <source>
        <dbReference type="Proteomes" id="UP000034182"/>
    </source>
</evidence>
<proteinExistence type="predicted"/>
<reference evidence="2 3" key="2">
    <citation type="submission" date="2015-05" db="EMBL/GenBank/DDBJ databases">
        <title>Distinctive expansion of gene families associated with plant cell wall degradation and secondary metabolism in the genomes of grapevine trunk pathogens.</title>
        <authorList>
            <person name="Lawrence D.P."/>
            <person name="Travadon R."/>
            <person name="Rolshausen P.E."/>
            <person name="Baumgartner K."/>
        </authorList>
    </citation>
    <scope>NUCLEOTIDE SEQUENCE [LARGE SCALE GENOMIC DNA]</scope>
    <source>
        <strain evidence="2">DS831</strain>
    </source>
</reference>
<organism evidence="2 3">
    <name type="scientific">Diplodia seriata</name>
    <dbReference type="NCBI Taxonomy" id="420778"/>
    <lineage>
        <taxon>Eukaryota</taxon>
        <taxon>Fungi</taxon>
        <taxon>Dikarya</taxon>
        <taxon>Ascomycota</taxon>
        <taxon>Pezizomycotina</taxon>
        <taxon>Dothideomycetes</taxon>
        <taxon>Dothideomycetes incertae sedis</taxon>
        <taxon>Botryosphaeriales</taxon>
        <taxon>Botryosphaeriaceae</taxon>
        <taxon>Diplodia</taxon>
    </lineage>
</organism>
<dbReference type="EMBL" id="LAQI01000079">
    <property type="protein sequence ID" value="KKY22029.1"/>
    <property type="molecule type" value="Genomic_DNA"/>
</dbReference>
<feature type="compositionally biased region" description="Basic and acidic residues" evidence="1">
    <location>
        <begin position="391"/>
        <end position="408"/>
    </location>
</feature>
<dbReference type="Proteomes" id="UP000034182">
    <property type="component" value="Unassembled WGS sequence"/>
</dbReference>
<gene>
    <name evidence="2" type="ORF">UCDDS831_g03865</name>
</gene>
<protein>
    <submittedName>
        <fullName evidence="2">Uncharacterized protein</fullName>
    </submittedName>
</protein>